<dbReference type="EMBL" id="FMIB01000002">
    <property type="protein sequence ID" value="SCL66228.1"/>
    <property type="molecule type" value="Genomic_DNA"/>
</dbReference>
<dbReference type="RefSeq" id="WP_244282571.1">
    <property type="nucleotide sequence ID" value="NZ_FMIB01000002.1"/>
</dbReference>
<dbReference type="InterPro" id="IPR019692">
    <property type="entry name" value="CFP-6_PH"/>
</dbReference>
<dbReference type="AlphaFoldDB" id="A0A1C6VIP9"/>
<gene>
    <name evidence="3" type="ORF">GA0070603_4136</name>
</gene>
<evidence type="ECO:0000313" key="3">
    <source>
        <dbReference type="EMBL" id="SCL66228.1"/>
    </source>
</evidence>
<protein>
    <submittedName>
        <fullName evidence="3">PH domain-containing protein</fullName>
    </submittedName>
</protein>
<feature type="transmembrane region" description="Helical" evidence="1">
    <location>
        <begin position="16"/>
        <end position="35"/>
    </location>
</feature>
<dbReference type="STRING" id="47854.GA0070603_4136"/>
<keyword evidence="1" id="KW-1133">Transmembrane helix</keyword>
<dbReference type="Proteomes" id="UP000198605">
    <property type="component" value="Unassembled WGS sequence"/>
</dbReference>
<proteinExistence type="predicted"/>
<keyword evidence="1" id="KW-0812">Transmembrane</keyword>
<reference evidence="4" key="1">
    <citation type="submission" date="2016-06" db="EMBL/GenBank/DDBJ databases">
        <authorList>
            <person name="Varghese N."/>
            <person name="Submissions Spin"/>
        </authorList>
    </citation>
    <scope>NUCLEOTIDE SEQUENCE [LARGE SCALE GENOMIC DNA]</scope>
    <source>
        <strain evidence="4">DSM 44151</strain>
    </source>
</reference>
<evidence type="ECO:0000259" key="2">
    <source>
        <dbReference type="Pfam" id="PF10756"/>
    </source>
</evidence>
<keyword evidence="1" id="KW-0472">Membrane</keyword>
<sequence length="144" mass="15475">MNPQSSPARQWRVPQVLPAVKALGALVLVALGLLFAGEDRVQLVLAGLAAAGLLAWALRDLVAPVRLAADPEGITVVQGFARRRRLPWAAVESIRVERRTRRGITAETLEIDAGESLHLFGRYDLDAPPEEVAAALETARAAAR</sequence>
<keyword evidence="4" id="KW-1185">Reference proteome</keyword>
<dbReference type="Pfam" id="PF10756">
    <property type="entry name" value="bPH_6"/>
    <property type="match status" value="1"/>
</dbReference>
<name>A0A1C6VIP9_9ACTN</name>
<organism evidence="3 4">
    <name type="scientific">Micromonospora chersina</name>
    <dbReference type="NCBI Taxonomy" id="47854"/>
    <lineage>
        <taxon>Bacteria</taxon>
        <taxon>Bacillati</taxon>
        <taxon>Actinomycetota</taxon>
        <taxon>Actinomycetes</taxon>
        <taxon>Micromonosporales</taxon>
        <taxon>Micromonosporaceae</taxon>
        <taxon>Micromonospora</taxon>
    </lineage>
</organism>
<accession>A0A1C6VIP9</accession>
<evidence type="ECO:0000256" key="1">
    <source>
        <dbReference type="SAM" id="Phobius"/>
    </source>
</evidence>
<feature type="domain" description="Low molecular weight protein antigen 6 PH" evidence="2">
    <location>
        <begin position="65"/>
        <end position="141"/>
    </location>
</feature>
<dbReference type="GeneID" id="43280764"/>
<evidence type="ECO:0000313" key="4">
    <source>
        <dbReference type="Proteomes" id="UP000198605"/>
    </source>
</evidence>